<sequence length="92" mass="9941">MPEKIKLDGCVNCRACEMACSLHHTGKFGYKYSSISIGLAGDGVGVCFKEPFTCDTCEGEGENNFQCVKYCYRAKDALRVFIAAQGKGISAV</sequence>
<evidence type="ECO:0000313" key="1">
    <source>
        <dbReference type="EMBL" id="QNM05415.1"/>
    </source>
</evidence>
<reference evidence="1 2" key="1">
    <citation type="submission" date="2020-08" db="EMBL/GenBank/DDBJ databases">
        <authorList>
            <person name="Liu C."/>
            <person name="Sun Q."/>
        </authorList>
    </citation>
    <scope>NUCLEOTIDE SEQUENCE [LARGE SCALE GENOMIC DNA]</scope>
    <source>
        <strain evidence="1 2">NSJ-38</strain>
    </source>
</reference>
<dbReference type="KEGG" id="qdo:H9Q78_13435"/>
<dbReference type="AlphaFoldDB" id="A0A7G9G3N3"/>
<keyword evidence="2" id="KW-1185">Reference proteome</keyword>
<evidence type="ECO:0000313" key="2">
    <source>
        <dbReference type="Proteomes" id="UP000515823"/>
    </source>
</evidence>
<proteinExistence type="predicted"/>
<dbReference type="EMBL" id="CP060634">
    <property type="protein sequence ID" value="QNM05415.1"/>
    <property type="molecule type" value="Genomic_DNA"/>
</dbReference>
<organism evidence="1 2">
    <name type="scientific">Qiania dongpingensis</name>
    <dbReference type="NCBI Taxonomy" id="2763669"/>
    <lineage>
        <taxon>Bacteria</taxon>
        <taxon>Bacillati</taxon>
        <taxon>Bacillota</taxon>
        <taxon>Clostridia</taxon>
        <taxon>Lachnospirales</taxon>
        <taxon>Lachnospiraceae</taxon>
        <taxon>Qiania</taxon>
    </lineage>
</organism>
<evidence type="ECO:0008006" key="3">
    <source>
        <dbReference type="Google" id="ProtNLM"/>
    </source>
</evidence>
<dbReference type="SUPFAM" id="SSF54862">
    <property type="entry name" value="4Fe-4S ferredoxins"/>
    <property type="match status" value="1"/>
</dbReference>
<dbReference type="Proteomes" id="UP000515823">
    <property type="component" value="Chromosome"/>
</dbReference>
<gene>
    <name evidence="1" type="ORF">H9Q78_13435</name>
</gene>
<dbReference type="RefSeq" id="WP_249302403.1">
    <property type="nucleotide sequence ID" value="NZ_CP060634.1"/>
</dbReference>
<name>A0A7G9G3N3_9FIRM</name>
<accession>A0A7G9G3N3</accession>
<protein>
    <recommendedName>
        <fullName evidence="3">4Fe-4S ferredoxin-type domain-containing protein</fullName>
    </recommendedName>
</protein>